<name>A0AAV9FJJ5_ACOCL</name>
<dbReference type="PANTHER" id="PTHR47191:SF2">
    <property type="entry name" value="OS05G0170800 PROTEIN"/>
    <property type="match status" value="1"/>
</dbReference>
<proteinExistence type="predicted"/>
<reference evidence="2" key="1">
    <citation type="journal article" date="2023" name="Nat. Commun.">
        <title>Diploid and tetraploid genomes of Acorus and the evolution of monocots.</title>
        <authorList>
            <person name="Ma L."/>
            <person name="Liu K.W."/>
            <person name="Li Z."/>
            <person name="Hsiao Y.Y."/>
            <person name="Qi Y."/>
            <person name="Fu T."/>
            <person name="Tang G.D."/>
            <person name="Zhang D."/>
            <person name="Sun W.H."/>
            <person name="Liu D.K."/>
            <person name="Li Y."/>
            <person name="Chen G.Z."/>
            <person name="Liu X.D."/>
            <person name="Liao X.Y."/>
            <person name="Jiang Y.T."/>
            <person name="Yu X."/>
            <person name="Hao Y."/>
            <person name="Huang J."/>
            <person name="Zhao X.W."/>
            <person name="Ke S."/>
            <person name="Chen Y.Y."/>
            <person name="Wu W.L."/>
            <person name="Hsu J.L."/>
            <person name="Lin Y.F."/>
            <person name="Huang M.D."/>
            <person name="Li C.Y."/>
            <person name="Huang L."/>
            <person name="Wang Z.W."/>
            <person name="Zhao X."/>
            <person name="Zhong W.Y."/>
            <person name="Peng D.H."/>
            <person name="Ahmad S."/>
            <person name="Lan S."/>
            <person name="Zhang J.S."/>
            <person name="Tsai W.C."/>
            <person name="Van de Peer Y."/>
            <person name="Liu Z.J."/>
        </authorList>
    </citation>
    <scope>NUCLEOTIDE SEQUENCE</scope>
    <source>
        <strain evidence="2">CP</strain>
    </source>
</reference>
<dbReference type="Proteomes" id="UP001180020">
    <property type="component" value="Unassembled WGS sequence"/>
</dbReference>
<gene>
    <name evidence="2" type="ORF">QJS10_CPA01g01283</name>
</gene>
<evidence type="ECO:0008006" key="4">
    <source>
        <dbReference type="Google" id="ProtNLM"/>
    </source>
</evidence>
<dbReference type="InterPro" id="IPR050718">
    <property type="entry name" value="ApaG-like"/>
</dbReference>
<reference evidence="2" key="2">
    <citation type="submission" date="2023-06" db="EMBL/GenBank/DDBJ databases">
        <authorList>
            <person name="Ma L."/>
            <person name="Liu K.-W."/>
            <person name="Li Z."/>
            <person name="Hsiao Y.-Y."/>
            <person name="Qi Y."/>
            <person name="Fu T."/>
            <person name="Tang G."/>
            <person name="Zhang D."/>
            <person name="Sun W.-H."/>
            <person name="Liu D.-K."/>
            <person name="Li Y."/>
            <person name="Chen G.-Z."/>
            <person name="Liu X.-D."/>
            <person name="Liao X.-Y."/>
            <person name="Jiang Y.-T."/>
            <person name="Yu X."/>
            <person name="Hao Y."/>
            <person name="Huang J."/>
            <person name="Zhao X.-W."/>
            <person name="Ke S."/>
            <person name="Chen Y.-Y."/>
            <person name="Wu W.-L."/>
            <person name="Hsu J.-L."/>
            <person name="Lin Y.-F."/>
            <person name="Huang M.-D."/>
            <person name="Li C.-Y."/>
            <person name="Huang L."/>
            <person name="Wang Z.-W."/>
            <person name="Zhao X."/>
            <person name="Zhong W.-Y."/>
            <person name="Peng D.-H."/>
            <person name="Ahmad S."/>
            <person name="Lan S."/>
            <person name="Zhang J.-S."/>
            <person name="Tsai W.-C."/>
            <person name="Van De Peer Y."/>
            <person name="Liu Z.-J."/>
        </authorList>
    </citation>
    <scope>NUCLEOTIDE SEQUENCE</scope>
    <source>
        <strain evidence="2">CP</strain>
        <tissue evidence="2">Leaves</tissue>
    </source>
</reference>
<evidence type="ECO:0000256" key="1">
    <source>
        <dbReference type="SAM" id="MobiDB-lite"/>
    </source>
</evidence>
<sequence>MESPSARVGPGLGIRTGNVDSDRWRPRRCKAVSFVVASSSSSSSSEREEPSERSSSFLSRIQTYALKQQLAVAAKFEDYREAARIRDSLKSFEDEEPVLRLRRLIKQAIKEERFENKLNWMLIGSSYWPLPIAIPCWMVVDSYQDAACHRDELRLVAPQSLLKCSSDATTLEGDFEMKHNDRVGSPTFNVAIAPLCLAILGDDDDIM</sequence>
<keyword evidence="3" id="KW-1185">Reference proteome</keyword>
<feature type="region of interest" description="Disordered" evidence="1">
    <location>
        <begin position="1"/>
        <end position="22"/>
    </location>
</feature>
<accession>A0AAV9FJJ5</accession>
<protein>
    <recommendedName>
        <fullName evidence="4">UVR domain-containing protein</fullName>
    </recommendedName>
</protein>
<comment type="caution">
    <text evidence="2">The sequence shown here is derived from an EMBL/GenBank/DDBJ whole genome shotgun (WGS) entry which is preliminary data.</text>
</comment>
<dbReference type="PANTHER" id="PTHR47191">
    <property type="entry name" value="OS05G0170800 PROTEIN"/>
    <property type="match status" value="1"/>
</dbReference>
<organism evidence="2 3">
    <name type="scientific">Acorus calamus</name>
    <name type="common">Sweet flag</name>
    <dbReference type="NCBI Taxonomy" id="4465"/>
    <lineage>
        <taxon>Eukaryota</taxon>
        <taxon>Viridiplantae</taxon>
        <taxon>Streptophyta</taxon>
        <taxon>Embryophyta</taxon>
        <taxon>Tracheophyta</taxon>
        <taxon>Spermatophyta</taxon>
        <taxon>Magnoliopsida</taxon>
        <taxon>Liliopsida</taxon>
        <taxon>Acoraceae</taxon>
        <taxon>Acorus</taxon>
    </lineage>
</organism>
<evidence type="ECO:0000313" key="2">
    <source>
        <dbReference type="EMBL" id="KAK1325831.1"/>
    </source>
</evidence>
<dbReference type="EMBL" id="JAUJYO010000001">
    <property type="protein sequence ID" value="KAK1325831.1"/>
    <property type="molecule type" value="Genomic_DNA"/>
</dbReference>
<evidence type="ECO:0000313" key="3">
    <source>
        <dbReference type="Proteomes" id="UP001180020"/>
    </source>
</evidence>
<dbReference type="AlphaFoldDB" id="A0AAV9FJJ5"/>